<reference evidence="1 2" key="1">
    <citation type="journal article" date="2012" name="Int. J. Syst. Evol. Microbiol.">
        <title>Flammeovirga pacifica sp. nov., isolated from deep-sea sediment.</title>
        <authorList>
            <person name="Xu H."/>
            <person name="Fu Y."/>
            <person name="Yang N."/>
            <person name="Ding Z."/>
            <person name="Lai Q."/>
            <person name="Zeng R."/>
        </authorList>
    </citation>
    <scope>NUCLEOTIDE SEQUENCE [LARGE SCALE GENOMIC DNA]</scope>
    <source>
        <strain evidence="2">DSM 24597 / LMG 26175 / WPAGA1</strain>
    </source>
</reference>
<name>A0A1S1Z4P1_FLAPC</name>
<keyword evidence="2" id="KW-1185">Reference proteome</keyword>
<comment type="caution">
    <text evidence="1">The sequence shown here is derived from an EMBL/GenBank/DDBJ whole genome shotgun (WGS) entry which is preliminary data.</text>
</comment>
<protein>
    <submittedName>
        <fullName evidence="1">Uncharacterized protein</fullName>
    </submittedName>
</protein>
<evidence type="ECO:0000313" key="1">
    <source>
        <dbReference type="EMBL" id="OHX68045.1"/>
    </source>
</evidence>
<sequence>MITYHKITLEGELKYSDITSPIFMVVTNKNNQLQYGLDPNGEILSPEEYDAILSMGMNQFAETRIYETFLQFREEGRVAMIQDYLDVLEGELKADVVYDKLIGLEIFEEDHMLRNAS</sequence>
<gene>
    <name evidence="1" type="ORF">NH26_17695</name>
</gene>
<organism evidence="1 2">
    <name type="scientific">Flammeovirga pacifica</name>
    <dbReference type="NCBI Taxonomy" id="915059"/>
    <lineage>
        <taxon>Bacteria</taxon>
        <taxon>Pseudomonadati</taxon>
        <taxon>Bacteroidota</taxon>
        <taxon>Cytophagia</taxon>
        <taxon>Cytophagales</taxon>
        <taxon>Flammeovirgaceae</taxon>
        <taxon>Flammeovirga</taxon>
    </lineage>
</organism>
<evidence type="ECO:0000313" key="2">
    <source>
        <dbReference type="Proteomes" id="UP000179797"/>
    </source>
</evidence>
<proteinExistence type="predicted"/>
<dbReference type="RefSeq" id="WP_044220144.1">
    <property type="nucleotide sequence ID" value="NZ_JRYR02000001.1"/>
</dbReference>
<accession>A0A1S1Z4P1</accession>
<dbReference type="OrthoDB" id="980373at2"/>
<dbReference type="Proteomes" id="UP000179797">
    <property type="component" value="Unassembled WGS sequence"/>
</dbReference>
<dbReference type="AlphaFoldDB" id="A0A1S1Z4P1"/>
<dbReference type="EMBL" id="JRYR02000001">
    <property type="protein sequence ID" value="OHX68045.1"/>
    <property type="molecule type" value="Genomic_DNA"/>
</dbReference>